<proteinExistence type="predicted"/>
<reference evidence="2" key="1">
    <citation type="journal article" date="2021" name="Nat. Commun.">
        <title>Genetic determinants of endophytism in the Arabidopsis root mycobiome.</title>
        <authorList>
            <person name="Mesny F."/>
            <person name="Miyauchi S."/>
            <person name="Thiergart T."/>
            <person name="Pickel B."/>
            <person name="Atanasova L."/>
            <person name="Karlsson M."/>
            <person name="Huettel B."/>
            <person name="Barry K.W."/>
            <person name="Haridas S."/>
            <person name="Chen C."/>
            <person name="Bauer D."/>
            <person name="Andreopoulos W."/>
            <person name="Pangilinan J."/>
            <person name="LaButti K."/>
            <person name="Riley R."/>
            <person name="Lipzen A."/>
            <person name="Clum A."/>
            <person name="Drula E."/>
            <person name="Henrissat B."/>
            <person name="Kohler A."/>
            <person name="Grigoriev I.V."/>
            <person name="Martin F.M."/>
            <person name="Hacquard S."/>
        </authorList>
    </citation>
    <scope>NUCLEOTIDE SEQUENCE</scope>
    <source>
        <strain evidence="2">MPI-CAGE-AT-0147</strain>
    </source>
</reference>
<name>A0A9P9I9M8_9HYPO</name>
<gene>
    <name evidence="2" type="ORF">EDB81DRAFT_360700</name>
</gene>
<feature type="signal peptide" evidence="1">
    <location>
        <begin position="1"/>
        <end position="22"/>
    </location>
</feature>
<accession>A0A9P9I9M8</accession>
<sequence length="82" mass="9088">MLVVFLLNSPAVLTSMAPQGQGYELTSYSTANLLSVNPRQQFVLPRVYENAYSPSLQVDIVSITSHYLEPRFLLSTSYACSV</sequence>
<evidence type="ECO:0000313" key="2">
    <source>
        <dbReference type="EMBL" id="KAH7111619.1"/>
    </source>
</evidence>
<comment type="caution">
    <text evidence="2">The sequence shown here is derived from an EMBL/GenBank/DDBJ whole genome shotgun (WGS) entry which is preliminary data.</text>
</comment>
<dbReference type="EMBL" id="JAGMUV010000040">
    <property type="protein sequence ID" value="KAH7111619.1"/>
    <property type="molecule type" value="Genomic_DNA"/>
</dbReference>
<dbReference type="AlphaFoldDB" id="A0A9P9I9M8"/>
<protein>
    <submittedName>
        <fullName evidence="2">Uncharacterized protein</fullName>
    </submittedName>
</protein>
<keyword evidence="3" id="KW-1185">Reference proteome</keyword>
<organism evidence="2 3">
    <name type="scientific">Dactylonectria macrodidyma</name>
    <dbReference type="NCBI Taxonomy" id="307937"/>
    <lineage>
        <taxon>Eukaryota</taxon>
        <taxon>Fungi</taxon>
        <taxon>Dikarya</taxon>
        <taxon>Ascomycota</taxon>
        <taxon>Pezizomycotina</taxon>
        <taxon>Sordariomycetes</taxon>
        <taxon>Hypocreomycetidae</taxon>
        <taxon>Hypocreales</taxon>
        <taxon>Nectriaceae</taxon>
        <taxon>Dactylonectria</taxon>
    </lineage>
</organism>
<keyword evidence="1" id="KW-0732">Signal</keyword>
<evidence type="ECO:0000256" key="1">
    <source>
        <dbReference type="SAM" id="SignalP"/>
    </source>
</evidence>
<feature type="chain" id="PRO_5040188241" evidence="1">
    <location>
        <begin position="23"/>
        <end position="82"/>
    </location>
</feature>
<dbReference type="Proteomes" id="UP000738349">
    <property type="component" value="Unassembled WGS sequence"/>
</dbReference>
<evidence type="ECO:0000313" key="3">
    <source>
        <dbReference type="Proteomes" id="UP000738349"/>
    </source>
</evidence>